<dbReference type="Pfam" id="PF25545">
    <property type="entry name" value="DUF7924"/>
    <property type="match status" value="1"/>
</dbReference>
<dbReference type="EMBL" id="MU001700">
    <property type="protein sequence ID" value="KAF2453064.1"/>
    <property type="molecule type" value="Genomic_DNA"/>
</dbReference>
<sequence>MAKHRANLFHRIKERRSCPSGEPSHRGIKKQTPKLRRSARLRDIHPVDKNHEKSYPSPSTTGKDRKRKRQQEPEDEFCSAPAEKKPRVSPIHHDEGPFGLEAANSISENRINAIDHWRKEGSWPKEYFEMERTGDHLLARKKSSSSVRRKQSDTGSTTPSSTTPSDQNPREEKSTPYQHPGYPILLETKGSFMGKDKDGPRKESKDLCRNLLEAEQNVPNTSRFSDHIFESTCQRIQGRNEAKVIQDITRLIVPSAEELADFGAEHLECLIHDWDTRLINPGLSMQAIVAVAAAAT</sequence>
<feature type="compositionally biased region" description="Basic residues" evidence="1">
    <location>
        <begin position="139"/>
        <end position="149"/>
    </location>
</feature>
<protein>
    <recommendedName>
        <fullName evidence="2">DUF7924 domain-containing protein</fullName>
    </recommendedName>
</protein>
<reference evidence="3" key="1">
    <citation type="journal article" date="2020" name="Stud. Mycol.">
        <title>101 Dothideomycetes genomes: a test case for predicting lifestyles and emergence of pathogens.</title>
        <authorList>
            <person name="Haridas S."/>
            <person name="Albert R."/>
            <person name="Binder M."/>
            <person name="Bloem J."/>
            <person name="Labutti K."/>
            <person name="Salamov A."/>
            <person name="Andreopoulos B."/>
            <person name="Baker S."/>
            <person name="Barry K."/>
            <person name="Bills G."/>
            <person name="Bluhm B."/>
            <person name="Cannon C."/>
            <person name="Castanera R."/>
            <person name="Culley D."/>
            <person name="Daum C."/>
            <person name="Ezra D."/>
            <person name="Gonzalez J."/>
            <person name="Henrissat B."/>
            <person name="Kuo A."/>
            <person name="Liang C."/>
            <person name="Lipzen A."/>
            <person name="Lutzoni F."/>
            <person name="Magnuson J."/>
            <person name="Mondo S."/>
            <person name="Nolan M."/>
            <person name="Ohm R."/>
            <person name="Pangilinan J."/>
            <person name="Park H.-J."/>
            <person name="Ramirez L."/>
            <person name="Alfaro M."/>
            <person name="Sun H."/>
            <person name="Tritt A."/>
            <person name="Yoshinaga Y."/>
            <person name="Zwiers L.-H."/>
            <person name="Turgeon B."/>
            <person name="Goodwin S."/>
            <person name="Spatafora J."/>
            <person name="Crous P."/>
            <person name="Grigoriev I."/>
        </authorList>
    </citation>
    <scope>NUCLEOTIDE SEQUENCE</scope>
    <source>
        <strain evidence="3">ATCC 16933</strain>
    </source>
</reference>
<proteinExistence type="predicted"/>
<organism evidence="3 4">
    <name type="scientific">Lineolata rhizophorae</name>
    <dbReference type="NCBI Taxonomy" id="578093"/>
    <lineage>
        <taxon>Eukaryota</taxon>
        <taxon>Fungi</taxon>
        <taxon>Dikarya</taxon>
        <taxon>Ascomycota</taxon>
        <taxon>Pezizomycotina</taxon>
        <taxon>Dothideomycetes</taxon>
        <taxon>Dothideomycetes incertae sedis</taxon>
        <taxon>Lineolatales</taxon>
        <taxon>Lineolataceae</taxon>
        <taxon>Lineolata</taxon>
    </lineage>
</organism>
<feature type="domain" description="DUF7924" evidence="2">
    <location>
        <begin position="229"/>
        <end position="278"/>
    </location>
</feature>
<evidence type="ECO:0000313" key="4">
    <source>
        <dbReference type="Proteomes" id="UP000799766"/>
    </source>
</evidence>
<dbReference type="AlphaFoldDB" id="A0A6A6NNV3"/>
<feature type="region of interest" description="Disordered" evidence="1">
    <location>
        <begin position="1"/>
        <end position="103"/>
    </location>
</feature>
<feature type="region of interest" description="Disordered" evidence="1">
    <location>
        <begin position="138"/>
        <end position="183"/>
    </location>
</feature>
<evidence type="ECO:0000313" key="3">
    <source>
        <dbReference type="EMBL" id="KAF2453064.1"/>
    </source>
</evidence>
<feature type="compositionally biased region" description="Low complexity" evidence="1">
    <location>
        <begin position="153"/>
        <end position="166"/>
    </location>
</feature>
<keyword evidence="4" id="KW-1185">Reference proteome</keyword>
<gene>
    <name evidence="3" type="ORF">BDY21DRAFT_367295</name>
</gene>
<dbReference type="InterPro" id="IPR057684">
    <property type="entry name" value="DUF7924"/>
</dbReference>
<name>A0A6A6NNV3_9PEZI</name>
<evidence type="ECO:0000259" key="2">
    <source>
        <dbReference type="Pfam" id="PF25545"/>
    </source>
</evidence>
<dbReference type="Proteomes" id="UP000799766">
    <property type="component" value="Unassembled WGS sequence"/>
</dbReference>
<feature type="compositionally biased region" description="Basic and acidic residues" evidence="1">
    <location>
        <begin position="82"/>
        <end position="96"/>
    </location>
</feature>
<dbReference type="OrthoDB" id="5132737at2759"/>
<feature type="compositionally biased region" description="Basic residues" evidence="1">
    <location>
        <begin position="26"/>
        <end position="39"/>
    </location>
</feature>
<accession>A0A6A6NNV3</accession>
<feature type="compositionally biased region" description="Basic residues" evidence="1">
    <location>
        <begin position="1"/>
        <end position="14"/>
    </location>
</feature>
<evidence type="ECO:0000256" key="1">
    <source>
        <dbReference type="SAM" id="MobiDB-lite"/>
    </source>
</evidence>
<feature type="compositionally biased region" description="Basic and acidic residues" evidence="1">
    <location>
        <begin position="40"/>
        <end position="54"/>
    </location>
</feature>